<dbReference type="InterPro" id="IPR003459">
    <property type="entry name" value="Borrelia_plasmid_OrfA"/>
</dbReference>
<dbReference type="AlphaFoldDB" id="W5SGI7"/>
<geneLocation type="plasmid" evidence="1">
    <name>unnamed</name>
</geneLocation>
<proteinExistence type="predicted"/>
<reference evidence="1" key="1">
    <citation type="submission" date="2013-02" db="EMBL/GenBank/DDBJ databases">
        <title>Comparative genomics of Borrelia species.</title>
        <authorList>
            <person name="Schwan T.G."/>
            <person name="Raffel S.J."/>
            <person name="Porcella S.F."/>
        </authorList>
    </citation>
    <scope>NUCLEOTIDE SEQUENCE</scope>
    <source>
        <strain evidence="1">FR64b</strain>
        <plasmid evidence="1">unnamed</plasmid>
    </source>
</reference>
<dbReference type="HOGENOM" id="CLU_066594_0_0_12"/>
<protein>
    <submittedName>
        <fullName evidence="1">Uncharacterized protein</fullName>
    </submittedName>
</protein>
<evidence type="ECO:0000313" key="1">
    <source>
        <dbReference type="EMBL" id="AHH06022.1"/>
    </source>
</evidence>
<accession>W5SGI7</accession>
<name>W5SGI7_9SPIR</name>
<keyword evidence="1" id="KW-0614">Plasmid</keyword>
<organism evidence="1">
    <name type="scientific">Borrelia miyamotoi FR64b</name>
    <dbReference type="NCBI Taxonomy" id="1292392"/>
    <lineage>
        <taxon>Bacteria</taxon>
        <taxon>Pseudomonadati</taxon>
        <taxon>Spirochaetota</taxon>
        <taxon>Spirochaetia</taxon>
        <taxon>Spirochaetales</taxon>
        <taxon>Borreliaceae</taxon>
        <taxon>Borrelia</taxon>
    </lineage>
</organism>
<sequence length="381" mass="45966">MMNLDIHLKEFNMRSIKKTKNKHQQNLITLISTLNYVNLNLEQYTQSDILHYFNGNMKRNGQKPIKLKTLQNYLYKLEKIFKVTKNYHRHLGVNMGTEIYYSLKYTKKECYRIINKYFRDKKKNRYKNRVNDYLKKACIKNGSVEKWECSYNIYNNKEEEENQKSVEKLQVEKYAKKCDFKSNAFLSIFNLKAEKNVMIEMLGVVKKTENFFVNNNKHRKIDGIKPKKSKLESKQQELSRILHETKISLESEGYDIKQLEIQIQKVYEQYKHKPHFVIENNKYNDLKKIIEKLKKSVEHVKKSTREDAQNIRNNIFSILLEQLRHKLDIEVLAPILKKYLDKQNKLEYKKVFNNQYYHELLELVKNKENYLKSGEFEKITS</sequence>
<dbReference type="Pfam" id="PF02414">
    <property type="entry name" value="Borrelia_orfA"/>
    <property type="match status" value="1"/>
</dbReference>
<dbReference type="EMBL" id="CP004254">
    <property type="protein sequence ID" value="AHH06022.1"/>
    <property type="molecule type" value="Genomic_DNA"/>
</dbReference>
<gene>
    <name evidence="1" type="ORF">BOM_1479</name>
</gene>